<keyword evidence="2 5" id="KW-0489">Methyltransferase</keyword>
<organism evidence="7 8">
    <name type="scientific">Gnomoniopsis smithogilvyi</name>
    <dbReference type="NCBI Taxonomy" id="1191159"/>
    <lineage>
        <taxon>Eukaryota</taxon>
        <taxon>Fungi</taxon>
        <taxon>Dikarya</taxon>
        <taxon>Ascomycota</taxon>
        <taxon>Pezizomycotina</taxon>
        <taxon>Sordariomycetes</taxon>
        <taxon>Sordariomycetidae</taxon>
        <taxon>Diaporthales</taxon>
        <taxon>Gnomoniaceae</taxon>
        <taxon>Gnomoniopsis</taxon>
    </lineage>
</organism>
<feature type="domain" description="Methyltransferase" evidence="6">
    <location>
        <begin position="78"/>
        <end position="209"/>
    </location>
</feature>
<comment type="subcellular location">
    <subcellularLocation>
        <location evidence="5">Cytoplasm</location>
    </subcellularLocation>
</comment>
<keyword evidence="8" id="KW-1185">Reference proteome</keyword>
<keyword evidence="4 5" id="KW-0949">S-adenosyl-L-methionine</keyword>
<evidence type="ECO:0000256" key="5">
    <source>
        <dbReference type="HAMAP-Rule" id="MF_03188"/>
    </source>
</evidence>
<reference evidence="7" key="1">
    <citation type="submission" date="2022-10" db="EMBL/GenBank/DDBJ databases">
        <title>Tapping the CABI collections for fungal endophytes: first genome assemblies for Collariella, Neodidymelliopsis, Ascochyta clinopodiicola, Didymella pomorum, Didymosphaeria variabile, Neocosmospora piperis and Neocucurbitaria cava.</title>
        <authorList>
            <person name="Hill R."/>
        </authorList>
    </citation>
    <scope>NUCLEOTIDE SEQUENCE</scope>
    <source>
        <strain evidence="7">IMI 355082</strain>
    </source>
</reference>
<evidence type="ECO:0000259" key="6">
    <source>
        <dbReference type="Pfam" id="PF13847"/>
    </source>
</evidence>
<dbReference type="Proteomes" id="UP001140453">
    <property type="component" value="Unassembled WGS sequence"/>
</dbReference>
<dbReference type="CDD" id="cd02440">
    <property type="entry name" value="AdoMet_MTases"/>
    <property type="match status" value="1"/>
</dbReference>
<dbReference type="Pfam" id="PF13847">
    <property type="entry name" value="Methyltransf_31"/>
    <property type="match status" value="1"/>
</dbReference>
<evidence type="ECO:0000256" key="3">
    <source>
        <dbReference type="ARBA" id="ARBA00022679"/>
    </source>
</evidence>
<protein>
    <recommendedName>
        <fullName evidence="5">Protein-lysine N-methyltransferase EFM4</fullName>
        <ecNumber evidence="5">2.1.1.-</ecNumber>
    </recommendedName>
    <alternativeName>
        <fullName evidence="5">Elongation factor methyltransferase 4</fullName>
    </alternativeName>
</protein>
<dbReference type="SUPFAM" id="SSF53335">
    <property type="entry name" value="S-adenosyl-L-methionine-dependent methyltransferases"/>
    <property type="match status" value="1"/>
</dbReference>
<evidence type="ECO:0000313" key="7">
    <source>
        <dbReference type="EMBL" id="KAJ4391904.1"/>
    </source>
</evidence>
<sequence>MGDTMPSKPLHLEPSELGTKEYWDSLYTTELTNNTSNPTDRGTVWFDDSDAEAKLLEFLDTQSTEPCSPSLDPLAQATTSFLDLGCGNGSLLFALREEGWEGRCLGVDYSEKSIALAKQIAQSEEKEAVEFAVWDVFRSGYETVLDGAQKDGWDVVLDKGTFDAISLSEEKDSEGRRICEGYKGRIVNLVRTGGLFLVTSCNWTEEELEGWFGESSASVEGGDLVKVGKVNYPSFSFGGVKGQTISTLCFQRR</sequence>
<dbReference type="OrthoDB" id="10069295at2759"/>
<keyword evidence="1 5" id="KW-0963">Cytoplasm</keyword>
<dbReference type="GO" id="GO:0016279">
    <property type="term" value="F:protein-lysine N-methyltransferase activity"/>
    <property type="evidence" value="ECO:0007669"/>
    <property type="project" value="UniProtKB-UniRule"/>
</dbReference>
<dbReference type="PANTHER" id="PTHR12843">
    <property type="entry name" value="PROTEIN-LYSINE N-METHYLTRANSFERASE METTL10"/>
    <property type="match status" value="1"/>
</dbReference>
<dbReference type="AlphaFoldDB" id="A0A9W8YWS8"/>
<comment type="similarity">
    <text evidence="5">Belongs to the class I-like SAM-binding methyltransferase superfamily. EFM4 family.</text>
</comment>
<dbReference type="InterPro" id="IPR025714">
    <property type="entry name" value="Methyltranfer_dom"/>
</dbReference>
<evidence type="ECO:0000256" key="1">
    <source>
        <dbReference type="ARBA" id="ARBA00022490"/>
    </source>
</evidence>
<dbReference type="GO" id="GO:0016192">
    <property type="term" value="P:vesicle-mediated transport"/>
    <property type="evidence" value="ECO:0007669"/>
    <property type="project" value="UniProtKB-UniRule"/>
</dbReference>
<comment type="caution">
    <text evidence="7">The sequence shown here is derived from an EMBL/GenBank/DDBJ whole genome shotgun (WGS) entry which is preliminary data.</text>
</comment>
<evidence type="ECO:0000256" key="4">
    <source>
        <dbReference type="ARBA" id="ARBA00022691"/>
    </source>
</evidence>
<comment type="function">
    <text evidence="5">S-adenosyl-L-methionine-dependent protein-lysine N-methyltransferase that mono- and dimethylates elongation factor 1-alpha at 'Lys-316'. May play a role in intracellular transport.</text>
</comment>
<dbReference type="PANTHER" id="PTHR12843:SF5">
    <property type="entry name" value="EEF1A LYSINE METHYLTRANSFERASE 2"/>
    <property type="match status" value="1"/>
</dbReference>
<dbReference type="EC" id="2.1.1.-" evidence="5"/>
<keyword evidence="5" id="KW-0813">Transport</keyword>
<dbReference type="EMBL" id="JAPEVB010000003">
    <property type="protein sequence ID" value="KAJ4391904.1"/>
    <property type="molecule type" value="Genomic_DNA"/>
</dbReference>
<dbReference type="Gene3D" id="3.40.50.150">
    <property type="entry name" value="Vaccinia Virus protein VP39"/>
    <property type="match status" value="1"/>
</dbReference>
<dbReference type="GO" id="GO:0032259">
    <property type="term" value="P:methylation"/>
    <property type="evidence" value="ECO:0007669"/>
    <property type="project" value="UniProtKB-KW"/>
</dbReference>
<evidence type="ECO:0000313" key="8">
    <source>
        <dbReference type="Proteomes" id="UP001140453"/>
    </source>
</evidence>
<dbReference type="HAMAP" id="MF_03188">
    <property type="entry name" value="Methyltr_EFM4"/>
    <property type="match status" value="1"/>
</dbReference>
<dbReference type="GO" id="GO:0005737">
    <property type="term" value="C:cytoplasm"/>
    <property type="evidence" value="ECO:0007669"/>
    <property type="project" value="UniProtKB-SubCell"/>
</dbReference>
<keyword evidence="3 5" id="KW-0808">Transferase</keyword>
<gene>
    <name evidence="5 7" type="primary">EFM4</name>
    <name evidence="7" type="ORF">N0V93_005524</name>
</gene>
<evidence type="ECO:0000256" key="2">
    <source>
        <dbReference type="ARBA" id="ARBA00022603"/>
    </source>
</evidence>
<dbReference type="InterPro" id="IPR029063">
    <property type="entry name" value="SAM-dependent_MTases_sf"/>
</dbReference>
<name>A0A9W8YWS8_9PEZI</name>
<proteinExistence type="inferred from homology"/>
<dbReference type="InterPro" id="IPR026635">
    <property type="entry name" value="Efm4/METTL10"/>
</dbReference>
<accession>A0A9W8YWS8</accession>